<sequence length="205" mass="22731">MSQLTGDNMHPCNSQKYICLEAKNEDNCEICLEGYSLYNDTDGNQKCQKCDNDIQTQVENVLTSIPTRCNFTFDAQLGKPIQQFILACNEGFVDPLTNQCTSNCGLGRYGEVSFNRRGFIETSKCSQCDDNCFECASQTECISCKKGFYLQADSTSKTTGLCIQKQGSREITIYVDSALGKFTLDQTTGLTLDDPIFSLQSAISH</sequence>
<evidence type="ECO:0000313" key="2">
    <source>
        <dbReference type="Proteomes" id="UP000039865"/>
    </source>
</evidence>
<dbReference type="InParanoid" id="A0A078B2L3"/>
<keyword evidence="2" id="KW-1185">Reference proteome</keyword>
<reference evidence="1 2" key="1">
    <citation type="submission" date="2014-06" db="EMBL/GenBank/DDBJ databases">
        <authorList>
            <person name="Swart Estienne"/>
        </authorList>
    </citation>
    <scope>NUCLEOTIDE SEQUENCE [LARGE SCALE GENOMIC DNA]</scope>
    <source>
        <strain evidence="1 2">130c</strain>
    </source>
</reference>
<name>A0A078B2L3_STYLE</name>
<protein>
    <submittedName>
        <fullName evidence="1">Uncharacterized protein</fullName>
    </submittedName>
</protein>
<evidence type="ECO:0000313" key="1">
    <source>
        <dbReference type="EMBL" id="CDW88780.1"/>
    </source>
</evidence>
<dbReference type="SUPFAM" id="SSF57184">
    <property type="entry name" value="Growth factor receptor domain"/>
    <property type="match status" value="1"/>
</dbReference>
<dbReference type="Proteomes" id="UP000039865">
    <property type="component" value="Unassembled WGS sequence"/>
</dbReference>
<dbReference type="OrthoDB" id="10251639at2759"/>
<gene>
    <name evidence="1" type="primary">Contig13454.g14352</name>
    <name evidence="1" type="ORF">STYLEM_17905</name>
</gene>
<organism evidence="1 2">
    <name type="scientific">Stylonychia lemnae</name>
    <name type="common">Ciliate</name>
    <dbReference type="NCBI Taxonomy" id="5949"/>
    <lineage>
        <taxon>Eukaryota</taxon>
        <taxon>Sar</taxon>
        <taxon>Alveolata</taxon>
        <taxon>Ciliophora</taxon>
        <taxon>Intramacronucleata</taxon>
        <taxon>Spirotrichea</taxon>
        <taxon>Stichotrichia</taxon>
        <taxon>Sporadotrichida</taxon>
        <taxon>Oxytrichidae</taxon>
        <taxon>Stylonychinae</taxon>
        <taxon>Stylonychia</taxon>
    </lineage>
</organism>
<dbReference type="InterPro" id="IPR009030">
    <property type="entry name" value="Growth_fac_rcpt_cys_sf"/>
</dbReference>
<dbReference type="Gene3D" id="2.10.220.10">
    <property type="entry name" value="Hormone Receptor, Insulin-like Growth Factor Receptor 1, Chain A, domain 2"/>
    <property type="match status" value="1"/>
</dbReference>
<proteinExistence type="predicted"/>
<accession>A0A078B2L3</accession>
<dbReference type="AlphaFoldDB" id="A0A078B2L3"/>
<dbReference type="EMBL" id="CCKQ01016892">
    <property type="protein sequence ID" value="CDW88780.1"/>
    <property type="molecule type" value="Genomic_DNA"/>
</dbReference>